<dbReference type="InterPro" id="IPR036005">
    <property type="entry name" value="Creatinase/aminopeptidase-like"/>
</dbReference>
<dbReference type="CDD" id="cd01066">
    <property type="entry name" value="APP_MetAP"/>
    <property type="match status" value="1"/>
</dbReference>
<dbReference type="GO" id="GO:0016787">
    <property type="term" value="F:hydrolase activity"/>
    <property type="evidence" value="ECO:0007669"/>
    <property type="project" value="UniProtKB-KW"/>
</dbReference>
<feature type="region of interest" description="Disordered" evidence="1">
    <location>
        <begin position="282"/>
        <end position="345"/>
    </location>
</feature>
<dbReference type="Gene3D" id="3.90.230.10">
    <property type="entry name" value="Creatinase/methionine aminopeptidase superfamily"/>
    <property type="match status" value="1"/>
</dbReference>
<dbReference type="EMBL" id="JBHSDK010000021">
    <property type="protein sequence ID" value="MFC4336440.1"/>
    <property type="molecule type" value="Genomic_DNA"/>
</dbReference>
<feature type="domain" description="Peptidase M24" evidence="2">
    <location>
        <begin position="25"/>
        <end position="265"/>
    </location>
</feature>
<dbReference type="InterPro" id="IPR000994">
    <property type="entry name" value="Pept_M24"/>
</dbReference>
<gene>
    <name evidence="3" type="ORF">ACFPET_14650</name>
</gene>
<comment type="caution">
    <text evidence="3">The sequence shown here is derived from an EMBL/GenBank/DDBJ whole genome shotgun (WGS) entry which is preliminary data.</text>
</comment>
<evidence type="ECO:0000256" key="1">
    <source>
        <dbReference type="SAM" id="MobiDB-lite"/>
    </source>
</evidence>
<accession>A0ABV8U1Z9</accession>
<feature type="compositionally biased region" description="Low complexity" evidence="1">
    <location>
        <begin position="325"/>
        <end position="334"/>
    </location>
</feature>
<keyword evidence="3" id="KW-0378">Hydrolase</keyword>
<dbReference type="RefSeq" id="WP_380622380.1">
    <property type="nucleotide sequence ID" value="NZ_JBHSDK010000021.1"/>
</dbReference>
<name>A0ABV8U1Z9_9ACTN</name>
<evidence type="ECO:0000259" key="2">
    <source>
        <dbReference type="Pfam" id="PF00557"/>
    </source>
</evidence>
<keyword evidence="4" id="KW-1185">Reference proteome</keyword>
<feature type="compositionally biased region" description="Basic and acidic residues" evidence="1">
    <location>
        <begin position="287"/>
        <end position="299"/>
    </location>
</feature>
<protein>
    <submittedName>
        <fullName evidence="3">M24 family metallopeptidase</fullName>
        <ecNumber evidence="3">3.4.-.-</ecNumber>
    </submittedName>
</protein>
<dbReference type="Proteomes" id="UP001595823">
    <property type="component" value="Unassembled WGS sequence"/>
</dbReference>
<evidence type="ECO:0000313" key="3">
    <source>
        <dbReference type="EMBL" id="MFC4336440.1"/>
    </source>
</evidence>
<organism evidence="3 4">
    <name type="scientific">Salininema proteolyticum</name>
    <dbReference type="NCBI Taxonomy" id="1607685"/>
    <lineage>
        <taxon>Bacteria</taxon>
        <taxon>Bacillati</taxon>
        <taxon>Actinomycetota</taxon>
        <taxon>Actinomycetes</taxon>
        <taxon>Glycomycetales</taxon>
        <taxon>Glycomycetaceae</taxon>
        <taxon>Salininema</taxon>
    </lineage>
</organism>
<dbReference type="Pfam" id="PF00557">
    <property type="entry name" value="Peptidase_M24"/>
    <property type="match status" value="1"/>
</dbReference>
<feature type="compositionally biased region" description="Basic and acidic residues" evidence="1">
    <location>
        <begin position="336"/>
        <end position="345"/>
    </location>
</feature>
<dbReference type="EC" id="3.4.-.-" evidence="3"/>
<evidence type="ECO:0000313" key="4">
    <source>
        <dbReference type="Proteomes" id="UP001595823"/>
    </source>
</evidence>
<reference evidence="4" key="1">
    <citation type="journal article" date="2019" name="Int. J. Syst. Evol. Microbiol.">
        <title>The Global Catalogue of Microorganisms (GCM) 10K type strain sequencing project: providing services to taxonomists for standard genome sequencing and annotation.</title>
        <authorList>
            <consortium name="The Broad Institute Genomics Platform"/>
            <consortium name="The Broad Institute Genome Sequencing Center for Infectious Disease"/>
            <person name="Wu L."/>
            <person name="Ma J."/>
        </authorList>
    </citation>
    <scope>NUCLEOTIDE SEQUENCE [LARGE SCALE GENOMIC DNA]</scope>
    <source>
        <strain evidence="4">IBRC-M 10908</strain>
    </source>
</reference>
<feature type="compositionally biased region" description="Polar residues" evidence="1">
    <location>
        <begin position="312"/>
        <end position="323"/>
    </location>
</feature>
<proteinExistence type="predicted"/>
<sequence length="345" mass="38393">MSGTTANRAPSGADEFDYTDRDLDRFREVQQIAYWCAKTTADWLDVGVTEKQAAAKLRRELVRAGVQDFFHIPFAWFGHRSAFRRFRVPTQFFPTGKRLGVDMPFVVDCAPIIDGYTADIGYGGVFGSSEVWNGLDADLSVCRERVRELVDRGLTLDEVYRDIDDLIESQGNDNRHKVYPGRVIGHRVTRLKGIGPGRLTMFGFGVRTLQTLGREFIADRIKGRSPLWADGRASRHAPTPGLWAVEPHLGRGDVGLKFEELLVVTPDGAYWLDDDLPHVARWKSRKPAKDRGQDKDKNTKQGKSTGKKQNEGKNQGANPNANAKATGTASAETVETAERAEETTA</sequence>
<dbReference type="SUPFAM" id="SSF55920">
    <property type="entry name" value="Creatinase/aminopeptidase"/>
    <property type="match status" value="1"/>
</dbReference>